<protein>
    <recommendedName>
        <fullName evidence="8">Import component protein</fullName>
    </recommendedName>
</protein>
<comment type="subcellular location">
    <subcellularLocation>
        <location evidence="1">Membrane</location>
        <topology evidence="1">Multi-pass membrane protein</topology>
    </subcellularLocation>
</comment>
<gene>
    <name evidence="6" type="ORF">GCM10011379_01200</name>
</gene>
<evidence type="ECO:0000256" key="5">
    <source>
        <dbReference type="SAM" id="Phobius"/>
    </source>
</evidence>
<comment type="caution">
    <text evidence="6">The sequence shown here is derived from an EMBL/GenBank/DDBJ whole genome shotgun (WGS) entry which is preliminary data.</text>
</comment>
<dbReference type="Proteomes" id="UP000627292">
    <property type="component" value="Unassembled WGS sequence"/>
</dbReference>
<evidence type="ECO:0000256" key="4">
    <source>
        <dbReference type="ARBA" id="ARBA00023136"/>
    </source>
</evidence>
<proteinExistence type="predicted"/>
<reference evidence="6" key="2">
    <citation type="submission" date="2020-09" db="EMBL/GenBank/DDBJ databases">
        <authorList>
            <person name="Sun Q."/>
            <person name="Zhou Y."/>
        </authorList>
    </citation>
    <scope>NUCLEOTIDE SEQUENCE</scope>
    <source>
        <strain evidence="6">CGMCC 1.15290</strain>
    </source>
</reference>
<evidence type="ECO:0000256" key="2">
    <source>
        <dbReference type="ARBA" id="ARBA00022692"/>
    </source>
</evidence>
<keyword evidence="4 5" id="KW-0472">Membrane</keyword>
<keyword evidence="2 5" id="KW-0812">Transmembrane</keyword>
<evidence type="ECO:0000256" key="3">
    <source>
        <dbReference type="ARBA" id="ARBA00022989"/>
    </source>
</evidence>
<keyword evidence="7" id="KW-1185">Reference proteome</keyword>
<evidence type="ECO:0000313" key="7">
    <source>
        <dbReference type="Proteomes" id="UP000627292"/>
    </source>
</evidence>
<accession>A0A917ILF0</accession>
<reference evidence="6" key="1">
    <citation type="journal article" date="2014" name="Int. J. Syst. Evol. Microbiol.">
        <title>Complete genome sequence of Corynebacterium casei LMG S-19264T (=DSM 44701T), isolated from a smear-ripened cheese.</title>
        <authorList>
            <consortium name="US DOE Joint Genome Institute (JGI-PGF)"/>
            <person name="Walter F."/>
            <person name="Albersmeier A."/>
            <person name="Kalinowski J."/>
            <person name="Ruckert C."/>
        </authorList>
    </citation>
    <scope>NUCLEOTIDE SEQUENCE</scope>
    <source>
        <strain evidence="6">CGMCC 1.15290</strain>
    </source>
</reference>
<name>A0A917ILF0_9BACT</name>
<evidence type="ECO:0008006" key="8">
    <source>
        <dbReference type="Google" id="ProtNLM"/>
    </source>
</evidence>
<dbReference type="Pfam" id="PF09685">
    <property type="entry name" value="MamF_MmsF"/>
    <property type="match status" value="1"/>
</dbReference>
<dbReference type="EMBL" id="BMIB01000001">
    <property type="protein sequence ID" value="GGH56998.1"/>
    <property type="molecule type" value="Genomic_DNA"/>
</dbReference>
<evidence type="ECO:0000256" key="1">
    <source>
        <dbReference type="ARBA" id="ARBA00004141"/>
    </source>
</evidence>
<feature type="transmembrane region" description="Helical" evidence="5">
    <location>
        <begin position="37"/>
        <end position="57"/>
    </location>
</feature>
<feature type="transmembrane region" description="Helical" evidence="5">
    <location>
        <begin position="63"/>
        <end position="82"/>
    </location>
</feature>
<evidence type="ECO:0000313" key="6">
    <source>
        <dbReference type="EMBL" id="GGH56998.1"/>
    </source>
</evidence>
<sequence>MAIVAYITIIGWVISYYNYRNSPDKNPFVQYHLTQSLGVIIFSVVLSVASGILLGIIPSLATLFYIIGLAPLVLMLLGIITASNNAERPVPFIGKLVEGKFNL</sequence>
<dbReference type="AlphaFoldDB" id="A0A917ILF0"/>
<keyword evidence="3 5" id="KW-1133">Transmembrane helix</keyword>
<organism evidence="6 7">
    <name type="scientific">Filimonas zeae</name>
    <dbReference type="NCBI Taxonomy" id="1737353"/>
    <lineage>
        <taxon>Bacteria</taxon>
        <taxon>Pseudomonadati</taxon>
        <taxon>Bacteroidota</taxon>
        <taxon>Chitinophagia</taxon>
        <taxon>Chitinophagales</taxon>
        <taxon>Chitinophagaceae</taxon>
        <taxon>Filimonas</taxon>
    </lineage>
</organism>
<dbReference type="InterPro" id="IPR019109">
    <property type="entry name" value="MamF_MmsF"/>
</dbReference>